<keyword evidence="3 7" id="KW-0808">Transferase</keyword>
<comment type="function">
    <text evidence="6">Mitochondrial transcription factor that confers selective promoter recognition on the core subunit of the yeast mitochondrial RNA polymerase. Interacts with DNA in a non-specific manner.</text>
</comment>
<dbReference type="InterPro" id="IPR001737">
    <property type="entry name" value="KsgA/Erm"/>
</dbReference>
<keyword evidence="4 7" id="KW-0949">S-adenosyl-L-methionine</keyword>
<name>A0AAN6MY06_9PEZI</name>
<dbReference type="GO" id="GO:0006364">
    <property type="term" value="P:rRNA processing"/>
    <property type="evidence" value="ECO:0007669"/>
    <property type="project" value="UniProtKB-KW"/>
</dbReference>
<proteinExistence type="inferred from homology"/>
<evidence type="ECO:0000256" key="2">
    <source>
        <dbReference type="ARBA" id="ARBA00022603"/>
    </source>
</evidence>
<dbReference type="Proteomes" id="UP001303473">
    <property type="component" value="Unassembled WGS sequence"/>
</dbReference>
<comment type="subcellular location">
    <subcellularLocation>
        <location evidence="1">Mitochondrion</location>
    </subcellularLocation>
</comment>
<dbReference type="GO" id="GO:0005759">
    <property type="term" value="C:mitochondrial matrix"/>
    <property type="evidence" value="ECO:0007669"/>
    <property type="project" value="TreeGrafter"/>
</dbReference>
<dbReference type="InterPro" id="IPR029063">
    <property type="entry name" value="SAM-dependent_MTases_sf"/>
</dbReference>
<evidence type="ECO:0000313" key="8">
    <source>
        <dbReference type="EMBL" id="KAK3934961.1"/>
    </source>
</evidence>
<sequence length="613" mass="69582">MFFTRCHARSLLQLPTKGCFALQRRHIRGVKGELFQTPTEVAEKLHATNVWSSSVRRSKKGRPKGDWHRVNIVDEKLCDDIIDYIKPSLRRHEGCDIIDIFPGAGVWSKKLSDLLQPRSHILLEPDEVLYKPFLEPLLAKPNTILLPQSGIVWAELNEILTPAYLPHQIERSQSTKSEPPQRNDTLLVTANLSLYPKRRYHNFESVAHLVLFQFISAIRASSLFQKYGLVRVLVWIADDEKKSLLPRSVQQRRRLAVDAELSTDWVTELAGADASDTGAAAWFVRDRGIDLESTQLVLERMREQGVVTPPGRETQMLQEILIGAESGKEAVKAGQQAATFDRPFMAEYEQLKTDFAEGLFDKDSEQYQRMKTLKWKVGWTTKRSGQIQELLQERDAIADLYDAKDKDDAGNREEIAQREAAWNDKVSHLNKALRNEYLLNRDNLHIIRQDPPVLNWDRRWVEPLVVKPTEFYPNVPCCLLDIQPKAMHHLFREMGPRSSRSGDIFELVLRGLLSHSNGPVSKALEAIYPGAADGVLPYCPSIRDTKTGGVPVGGWGEISSRSLNETQLVEILAAWMKWPFAPTYPELVCRVTEEADDVGDEDGLAKHTPSESM</sequence>
<keyword evidence="9" id="KW-1185">Reference proteome</keyword>
<comment type="similarity">
    <text evidence="7">Belongs to the class I-like SAM-binding methyltransferase superfamily. rRNA adenine N(6)-methyltransferase family.</text>
</comment>
<keyword evidence="7" id="KW-0698">rRNA processing</keyword>
<evidence type="ECO:0000256" key="3">
    <source>
        <dbReference type="ARBA" id="ARBA00022679"/>
    </source>
</evidence>
<dbReference type="GO" id="GO:0034245">
    <property type="term" value="C:mitochondrial DNA-directed RNA polymerase complex"/>
    <property type="evidence" value="ECO:0007669"/>
    <property type="project" value="TreeGrafter"/>
</dbReference>
<dbReference type="Gene3D" id="3.40.50.150">
    <property type="entry name" value="Vaccinia Virus protein VP39"/>
    <property type="match status" value="1"/>
</dbReference>
<dbReference type="GO" id="GO:0008168">
    <property type="term" value="F:methyltransferase activity"/>
    <property type="evidence" value="ECO:0007669"/>
    <property type="project" value="UniProtKB-KW"/>
</dbReference>
<dbReference type="Pfam" id="PF00398">
    <property type="entry name" value="RrnaAD"/>
    <property type="match status" value="1"/>
</dbReference>
<accession>A0AAN6MY06</accession>
<reference evidence="9" key="1">
    <citation type="journal article" date="2023" name="Mol. Phylogenet. Evol.">
        <title>Genome-scale phylogeny and comparative genomics of the fungal order Sordariales.</title>
        <authorList>
            <person name="Hensen N."/>
            <person name="Bonometti L."/>
            <person name="Westerberg I."/>
            <person name="Brannstrom I.O."/>
            <person name="Guillou S."/>
            <person name="Cros-Aarteil S."/>
            <person name="Calhoun S."/>
            <person name="Haridas S."/>
            <person name="Kuo A."/>
            <person name="Mondo S."/>
            <person name="Pangilinan J."/>
            <person name="Riley R."/>
            <person name="LaButti K."/>
            <person name="Andreopoulos B."/>
            <person name="Lipzen A."/>
            <person name="Chen C."/>
            <person name="Yan M."/>
            <person name="Daum C."/>
            <person name="Ng V."/>
            <person name="Clum A."/>
            <person name="Steindorff A."/>
            <person name="Ohm R.A."/>
            <person name="Martin F."/>
            <person name="Silar P."/>
            <person name="Natvig D.O."/>
            <person name="Lalanne C."/>
            <person name="Gautier V."/>
            <person name="Ament-Velasquez S.L."/>
            <person name="Kruys A."/>
            <person name="Hutchinson M.I."/>
            <person name="Powell A.J."/>
            <person name="Barry K."/>
            <person name="Miller A.N."/>
            <person name="Grigoriev I.V."/>
            <person name="Debuchy R."/>
            <person name="Gladieux P."/>
            <person name="Hiltunen Thoren M."/>
            <person name="Johannesson H."/>
        </authorList>
    </citation>
    <scope>NUCLEOTIDE SEQUENCE [LARGE SCALE GENOMIC DNA]</scope>
    <source>
        <strain evidence="9">CBS 340.73</strain>
    </source>
</reference>
<evidence type="ECO:0000256" key="7">
    <source>
        <dbReference type="RuleBase" id="RU362106"/>
    </source>
</evidence>
<dbReference type="EC" id="2.1.1.-" evidence="7"/>
<evidence type="ECO:0000256" key="1">
    <source>
        <dbReference type="ARBA" id="ARBA00004173"/>
    </source>
</evidence>
<keyword evidence="2 7" id="KW-0489">Methyltransferase</keyword>
<evidence type="ECO:0000256" key="6">
    <source>
        <dbReference type="ARBA" id="ARBA00024915"/>
    </source>
</evidence>
<dbReference type="GO" id="GO:0032259">
    <property type="term" value="P:methylation"/>
    <property type="evidence" value="ECO:0007669"/>
    <property type="project" value="UniProtKB-KW"/>
</dbReference>
<evidence type="ECO:0000256" key="5">
    <source>
        <dbReference type="ARBA" id="ARBA00022884"/>
    </source>
</evidence>
<protein>
    <recommendedName>
        <fullName evidence="7">rRNA adenine N(6)-methyltransferase</fullName>
        <ecNumber evidence="7">2.1.1.-</ecNumber>
    </recommendedName>
</protein>
<dbReference type="EMBL" id="MU853949">
    <property type="protein sequence ID" value="KAK3934961.1"/>
    <property type="molecule type" value="Genomic_DNA"/>
</dbReference>
<dbReference type="PANTHER" id="PTHR11727:SF17">
    <property type="entry name" value="DIMETHYLADENOSINE TRANSFERASE 1, MITOCHONDRIAL"/>
    <property type="match status" value="1"/>
</dbReference>
<dbReference type="InterPro" id="IPR023165">
    <property type="entry name" value="rRNA_Ade_diMease-like_C"/>
</dbReference>
<dbReference type="PANTHER" id="PTHR11727">
    <property type="entry name" value="DIMETHYLADENOSINE TRANSFERASE"/>
    <property type="match status" value="1"/>
</dbReference>
<gene>
    <name evidence="8" type="ORF">QBC46DRAFT_398545</name>
</gene>
<keyword evidence="5" id="KW-0694">RNA-binding</keyword>
<dbReference type="Gene3D" id="1.10.8.100">
    <property type="entry name" value="Ribosomal RNA adenine dimethylase-like, domain 2"/>
    <property type="match status" value="1"/>
</dbReference>
<dbReference type="GO" id="GO:0034246">
    <property type="term" value="F:mitochondrial transcription factor activity"/>
    <property type="evidence" value="ECO:0007669"/>
    <property type="project" value="TreeGrafter"/>
</dbReference>
<dbReference type="AlphaFoldDB" id="A0AAN6MY06"/>
<organism evidence="8 9">
    <name type="scientific">Diplogelasinospora grovesii</name>
    <dbReference type="NCBI Taxonomy" id="303347"/>
    <lineage>
        <taxon>Eukaryota</taxon>
        <taxon>Fungi</taxon>
        <taxon>Dikarya</taxon>
        <taxon>Ascomycota</taxon>
        <taxon>Pezizomycotina</taxon>
        <taxon>Sordariomycetes</taxon>
        <taxon>Sordariomycetidae</taxon>
        <taxon>Sordariales</taxon>
        <taxon>Diplogelasinosporaceae</taxon>
        <taxon>Diplogelasinospora</taxon>
    </lineage>
</organism>
<dbReference type="SUPFAM" id="SSF53335">
    <property type="entry name" value="S-adenosyl-L-methionine-dependent methyltransferases"/>
    <property type="match status" value="1"/>
</dbReference>
<evidence type="ECO:0000313" key="9">
    <source>
        <dbReference type="Proteomes" id="UP001303473"/>
    </source>
</evidence>
<dbReference type="GO" id="GO:0003723">
    <property type="term" value="F:RNA binding"/>
    <property type="evidence" value="ECO:0007669"/>
    <property type="project" value="UniProtKB-KW"/>
</dbReference>
<comment type="caution">
    <text evidence="8">The sequence shown here is derived from an EMBL/GenBank/DDBJ whole genome shotgun (WGS) entry which is preliminary data.</text>
</comment>
<dbReference type="GO" id="GO:0006391">
    <property type="term" value="P:transcription initiation at mitochondrial promoter"/>
    <property type="evidence" value="ECO:0007669"/>
    <property type="project" value="TreeGrafter"/>
</dbReference>
<evidence type="ECO:0000256" key="4">
    <source>
        <dbReference type="ARBA" id="ARBA00022691"/>
    </source>
</evidence>